<dbReference type="NCBIfam" id="TIGR00011">
    <property type="entry name" value="YbaK_EbsC"/>
    <property type="match status" value="1"/>
</dbReference>
<dbReference type="PANTHER" id="PTHR30411">
    <property type="entry name" value="CYTOPLASMIC PROTEIN"/>
    <property type="match status" value="1"/>
</dbReference>
<dbReference type="Pfam" id="PF04073">
    <property type="entry name" value="tRNA_edit"/>
    <property type="match status" value="1"/>
</dbReference>
<keyword evidence="7" id="KW-1185">Reference proteome</keyword>
<reference evidence="6 7" key="1">
    <citation type="submission" date="2020-08" db="EMBL/GenBank/DDBJ databases">
        <title>Genomic Encyclopedia of Type Strains, Phase IV (KMG-IV): sequencing the most valuable type-strain genomes for metagenomic binning, comparative biology and taxonomic classification.</title>
        <authorList>
            <person name="Goeker M."/>
        </authorList>
    </citation>
    <scope>NUCLEOTIDE SEQUENCE [LARGE SCALE GENOMIC DNA]</scope>
    <source>
        <strain evidence="6 7">DSM 106146</strain>
    </source>
</reference>
<dbReference type="AlphaFoldDB" id="A0A7W8HDS0"/>
<dbReference type="GO" id="GO:0006412">
    <property type="term" value="P:translation"/>
    <property type="evidence" value="ECO:0007669"/>
    <property type="project" value="UniProtKB-KW"/>
</dbReference>
<keyword evidence="3 4" id="KW-0456">Lyase</keyword>
<dbReference type="Gene3D" id="3.90.960.10">
    <property type="entry name" value="YbaK/aminoacyl-tRNA synthetase-associated domain"/>
    <property type="match status" value="1"/>
</dbReference>
<evidence type="ECO:0000256" key="2">
    <source>
        <dbReference type="ARBA" id="ARBA00022917"/>
    </source>
</evidence>
<dbReference type="PANTHER" id="PTHR30411:SF0">
    <property type="entry name" value="CYS-TRNA(PRO)_CYS-TRNA(CYS) DEACYLASE YBAK"/>
    <property type="match status" value="1"/>
</dbReference>
<dbReference type="InterPro" id="IPR036754">
    <property type="entry name" value="YbaK/aa-tRNA-synt-asso_dom_sf"/>
</dbReference>
<evidence type="ECO:0000256" key="1">
    <source>
        <dbReference type="ARBA" id="ARBA00009798"/>
    </source>
</evidence>
<dbReference type="CDD" id="cd00002">
    <property type="entry name" value="YbaK_deacylase"/>
    <property type="match status" value="1"/>
</dbReference>
<organism evidence="6 7">
    <name type="scientific">Catenibacillus scindens</name>
    <dbReference type="NCBI Taxonomy" id="673271"/>
    <lineage>
        <taxon>Bacteria</taxon>
        <taxon>Bacillati</taxon>
        <taxon>Bacillota</taxon>
        <taxon>Clostridia</taxon>
        <taxon>Lachnospirales</taxon>
        <taxon>Lachnospiraceae</taxon>
        <taxon>Catenibacillus</taxon>
    </lineage>
</organism>
<evidence type="ECO:0000256" key="4">
    <source>
        <dbReference type="PIRNR" id="PIRNR006181"/>
    </source>
</evidence>
<gene>
    <name evidence="6" type="ORF">HNP82_003001</name>
</gene>
<evidence type="ECO:0000259" key="5">
    <source>
        <dbReference type="Pfam" id="PF04073"/>
    </source>
</evidence>
<evidence type="ECO:0000313" key="6">
    <source>
        <dbReference type="EMBL" id="MBB5265850.1"/>
    </source>
</evidence>
<feature type="domain" description="YbaK/aminoacyl-tRNA synthetase-associated" evidence="5">
    <location>
        <begin position="37"/>
        <end position="148"/>
    </location>
</feature>
<sequence length="164" mass="18195">MSREKEVKTNAMRFLDKKKIPYKVVQYECDEFTDGMAVADKTGIEIERSFKTLVTHGRKGEYYVFVIPVAMELDLKAAAKAVGEKSVEMLHVRDLLAVTGYVRGGCSPLGMKKHYKTVMDSRILNFREVAVSGGRIGSTLLMAPEDLLGAAQAMTGDIARNEDE</sequence>
<dbReference type="EC" id="4.2.-.-" evidence="4"/>
<name>A0A7W8HDS0_9FIRM</name>
<protein>
    <recommendedName>
        <fullName evidence="4">Cys-tRNA(Pro)/Cys-tRNA(Cys) deacylase</fullName>
        <ecNumber evidence="4">4.2.-.-</ecNumber>
    </recommendedName>
</protein>
<accession>A0A7W8HDS0</accession>
<dbReference type="GO" id="GO:0002161">
    <property type="term" value="F:aminoacyl-tRNA deacylase activity"/>
    <property type="evidence" value="ECO:0007669"/>
    <property type="project" value="InterPro"/>
</dbReference>
<evidence type="ECO:0000256" key="3">
    <source>
        <dbReference type="ARBA" id="ARBA00023239"/>
    </source>
</evidence>
<keyword evidence="6" id="KW-0378">Hydrolase</keyword>
<keyword evidence="2 4" id="KW-0648">Protein biosynthesis</keyword>
<dbReference type="Proteomes" id="UP000543642">
    <property type="component" value="Unassembled WGS sequence"/>
</dbReference>
<comment type="caution">
    <text evidence="6">The sequence shown here is derived from an EMBL/GenBank/DDBJ whole genome shotgun (WGS) entry which is preliminary data.</text>
</comment>
<dbReference type="EMBL" id="JACHFW010000015">
    <property type="protein sequence ID" value="MBB5265850.1"/>
    <property type="molecule type" value="Genomic_DNA"/>
</dbReference>
<dbReference type="PIRSF" id="PIRSF006181">
    <property type="entry name" value="EbsC_YbaK"/>
    <property type="match status" value="1"/>
</dbReference>
<evidence type="ECO:0000313" key="7">
    <source>
        <dbReference type="Proteomes" id="UP000543642"/>
    </source>
</evidence>
<comment type="similarity">
    <text evidence="1 4">Belongs to the prolyl-tRNA editing family. YbaK/EbsC subfamily.</text>
</comment>
<dbReference type="SUPFAM" id="SSF55826">
    <property type="entry name" value="YbaK/ProRS associated domain"/>
    <property type="match status" value="1"/>
</dbReference>
<proteinExistence type="inferred from homology"/>
<dbReference type="InterPro" id="IPR007214">
    <property type="entry name" value="YbaK/aa-tRNA-synth-assoc-dom"/>
</dbReference>
<dbReference type="RefSeq" id="WP_183775976.1">
    <property type="nucleotide sequence ID" value="NZ_CAWVEG010000037.1"/>
</dbReference>
<dbReference type="GO" id="GO:0016829">
    <property type="term" value="F:lyase activity"/>
    <property type="evidence" value="ECO:0007669"/>
    <property type="project" value="UniProtKB-KW"/>
</dbReference>
<dbReference type="InterPro" id="IPR004369">
    <property type="entry name" value="Prolyl-tRNA_editing_YbaK/EbsC"/>
</dbReference>